<comment type="caution">
    <text evidence="3">The sequence shown here is derived from an EMBL/GenBank/DDBJ whole genome shotgun (WGS) entry which is preliminary data.</text>
</comment>
<accession>A0A4R1KAI4</accession>
<evidence type="ECO:0000256" key="1">
    <source>
        <dbReference type="SAM" id="SignalP"/>
    </source>
</evidence>
<name>A0A4R1KAI4_9GAMM</name>
<evidence type="ECO:0000313" key="4">
    <source>
        <dbReference type="Proteomes" id="UP000295565"/>
    </source>
</evidence>
<evidence type="ECO:0000313" key="3">
    <source>
        <dbReference type="EMBL" id="TCK61508.1"/>
    </source>
</evidence>
<gene>
    <name evidence="3" type="ORF">EV690_0508</name>
</gene>
<feature type="domain" description="Lysozyme inhibitor LprI-like N-terminal" evidence="2">
    <location>
        <begin position="56"/>
        <end position="151"/>
    </location>
</feature>
<keyword evidence="1" id="KW-0732">Signal</keyword>
<dbReference type="InterPro" id="IPR009739">
    <property type="entry name" value="LprI-like_N"/>
</dbReference>
<organism evidence="3 4">
    <name type="scientific">Celerinatantimonas diazotrophica</name>
    <dbReference type="NCBI Taxonomy" id="412034"/>
    <lineage>
        <taxon>Bacteria</taxon>
        <taxon>Pseudomonadati</taxon>
        <taxon>Pseudomonadota</taxon>
        <taxon>Gammaproteobacteria</taxon>
        <taxon>Celerinatantimonadaceae</taxon>
        <taxon>Celerinatantimonas</taxon>
    </lineage>
</organism>
<dbReference type="AlphaFoldDB" id="A0A4R1KAI4"/>
<protein>
    <submittedName>
        <fullName evidence="3">Uncharacterized protein YecT (DUF1311 family)</fullName>
    </submittedName>
</protein>
<dbReference type="Pfam" id="PF07007">
    <property type="entry name" value="LprI"/>
    <property type="match status" value="1"/>
</dbReference>
<sequence length="170" mass="19531">MQSRSPRTFIIVLSRKCACLLYPCHALSRKMLNKFFILFFVSLSFTVSAANKAKDCSHSRDVKTTIDMNECLSHNLSIARAEMNQYLQASLDRNAADPELIKSIKIAQKNWETYRSSNCDSVYTAWREGTIRNAMALICGIRLTKQRTHELWEDFLTYMDSTPPVLPEPQ</sequence>
<dbReference type="Gene3D" id="1.20.1270.180">
    <property type="match status" value="1"/>
</dbReference>
<reference evidence="3 4" key="1">
    <citation type="submission" date="2019-03" db="EMBL/GenBank/DDBJ databases">
        <title>Genomic Encyclopedia of Type Strains, Phase IV (KMG-IV): sequencing the most valuable type-strain genomes for metagenomic binning, comparative biology and taxonomic classification.</title>
        <authorList>
            <person name="Goeker M."/>
        </authorList>
    </citation>
    <scope>NUCLEOTIDE SEQUENCE [LARGE SCALE GENOMIC DNA]</scope>
    <source>
        <strain evidence="3 4">DSM 18577</strain>
    </source>
</reference>
<feature type="chain" id="PRO_5020968019" evidence="1">
    <location>
        <begin position="50"/>
        <end position="170"/>
    </location>
</feature>
<dbReference type="Proteomes" id="UP000295565">
    <property type="component" value="Unassembled WGS sequence"/>
</dbReference>
<feature type="signal peptide" evidence="1">
    <location>
        <begin position="1"/>
        <end position="49"/>
    </location>
</feature>
<evidence type="ECO:0000259" key="2">
    <source>
        <dbReference type="Pfam" id="PF07007"/>
    </source>
</evidence>
<keyword evidence="4" id="KW-1185">Reference proteome</keyword>
<dbReference type="EMBL" id="SMGD01000005">
    <property type="protein sequence ID" value="TCK61508.1"/>
    <property type="molecule type" value="Genomic_DNA"/>
</dbReference>
<proteinExistence type="predicted"/>